<accession>A0A2P6N800</accession>
<gene>
    <name evidence="2" type="ORF">PROFUN_10760</name>
</gene>
<feature type="transmembrane region" description="Helical" evidence="1">
    <location>
        <begin position="55"/>
        <end position="77"/>
    </location>
</feature>
<feature type="transmembrane region" description="Helical" evidence="1">
    <location>
        <begin position="369"/>
        <end position="392"/>
    </location>
</feature>
<organism evidence="2 3">
    <name type="scientific">Planoprotostelium fungivorum</name>
    <dbReference type="NCBI Taxonomy" id="1890364"/>
    <lineage>
        <taxon>Eukaryota</taxon>
        <taxon>Amoebozoa</taxon>
        <taxon>Evosea</taxon>
        <taxon>Variosea</taxon>
        <taxon>Cavosteliida</taxon>
        <taxon>Cavosteliaceae</taxon>
        <taxon>Planoprotostelium</taxon>
    </lineage>
</organism>
<feature type="transmembrane region" description="Helical" evidence="1">
    <location>
        <begin position="337"/>
        <end position="357"/>
    </location>
</feature>
<keyword evidence="1" id="KW-1133">Transmembrane helix</keyword>
<feature type="transmembrane region" description="Helical" evidence="1">
    <location>
        <begin position="202"/>
        <end position="221"/>
    </location>
</feature>
<feature type="transmembrane region" description="Helical" evidence="1">
    <location>
        <begin position="298"/>
        <end position="317"/>
    </location>
</feature>
<protein>
    <submittedName>
        <fullName evidence="2">Uncharacterized protein</fullName>
    </submittedName>
</protein>
<dbReference type="AlphaFoldDB" id="A0A2P6N800"/>
<evidence type="ECO:0000313" key="3">
    <source>
        <dbReference type="Proteomes" id="UP000241769"/>
    </source>
</evidence>
<feature type="transmembrane region" description="Helical" evidence="1">
    <location>
        <begin position="404"/>
        <end position="426"/>
    </location>
</feature>
<feature type="transmembrane region" description="Helical" evidence="1">
    <location>
        <begin position="164"/>
        <end position="182"/>
    </location>
</feature>
<keyword evidence="1" id="KW-0472">Membrane</keyword>
<keyword evidence="1" id="KW-0812">Transmembrane</keyword>
<reference evidence="2 3" key="1">
    <citation type="journal article" date="2018" name="Genome Biol. Evol.">
        <title>Multiple Roots of Fruiting Body Formation in Amoebozoa.</title>
        <authorList>
            <person name="Hillmann F."/>
            <person name="Forbes G."/>
            <person name="Novohradska S."/>
            <person name="Ferling I."/>
            <person name="Riege K."/>
            <person name="Groth M."/>
            <person name="Westermann M."/>
            <person name="Marz M."/>
            <person name="Spaller T."/>
            <person name="Winckler T."/>
            <person name="Schaap P."/>
            <person name="Glockner G."/>
        </authorList>
    </citation>
    <scope>NUCLEOTIDE SEQUENCE [LARGE SCALE GENOMIC DNA]</scope>
    <source>
        <strain evidence="2 3">Jena</strain>
    </source>
</reference>
<evidence type="ECO:0000256" key="1">
    <source>
        <dbReference type="SAM" id="Phobius"/>
    </source>
</evidence>
<dbReference type="InParanoid" id="A0A2P6N800"/>
<name>A0A2P6N800_9EUKA</name>
<keyword evidence="3" id="KW-1185">Reference proteome</keyword>
<feature type="transmembrane region" description="Helical" evidence="1">
    <location>
        <begin position="241"/>
        <end position="261"/>
    </location>
</feature>
<comment type="caution">
    <text evidence="2">The sequence shown here is derived from an EMBL/GenBank/DDBJ whole genome shotgun (WGS) entry which is preliminary data.</text>
</comment>
<dbReference type="EMBL" id="MDYQ01000162">
    <property type="protein sequence ID" value="PRP80077.1"/>
    <property type="molecule type" value="Genomic_DNA"/>
</dbReference>
<proteinExistence type="predicted"/>
<evidence type="ECO:0000313" key="2">
    <source>
        <dbReference type="EMBL" id="PRP80077.1"/>
    </source>
</evidence>
<sequence length="460" mass="52289">MSTLVPYLQMSHTRVLEAGVTVPHSQVARTPLKVPQSESCILHHNLFTFYRSGHLLTGTTMLFRLSVIISLCALVMAQTNDTPSTNHTTIYESDCNTRNPYCDGRGVCMNDGTCRCWYGRDPFRFFGTNQETSSSAFNTKGLDNCALRADVIPGFREAYTNIKIYQGVFFGLLTLIMLYRVILEYIISFSRGSSDVVTKYTMILLTFLCLWVAILSGDFFGAFGTMDVKAYYVMYYFKDNLFLFVFSALLFHWAELYYASIRKMKKEEMLRKIKPGYEPNLQMEDILLKISLVSKFRFGYVAVCALSLLVFVGMILFELRGSSYGGWASYTIFYYSFYTGVWILFSIGYIVYGLRLLQIIPEVMRGKIVIVMILMALFALFGIIIASTNIAFHADNTAITLASLYALATMTCLMAFSSVNVFIPIWDWHRWLNPRVIRSMIRSTATTGNTSGMKTQDVVI</sequence>
<dbReference type="Proteomes" id="UP000241769">
    <property type="component" value="Unassembled WGS sequence"/>
</dbReference>